<organism evidence="5 6">
    <name type="scientific">Coraliomargarita akajimensis (strain DSM 45221 / IAM 15411 / JCM 23193 / KCTC 12865 / 04OKA010-24)</name>
    <dbReference type="NCBI Taxonomy" id="583355"/>
    <lineage>
        <taxon>Bacteria</taxon>
        <taxon>Pseudomonadati</taxon>
        <taxon>Verrucomicrobiota</taxon>
        <taxon>Opitutia</taxon>
        <taxon>Puniceicoccales</taxon>
        <taxon>Coraliomargaritaceae</taxon>
        <taxon>Coraliomargarita</taxon>
    </lineage>
</organism>
<feature type="transmembrane region" description="Helical" evidence="4">
    <location>
        <begin position="333"/>
        <end position="357"/>
    </location>
</feature>
<gene>
    <name evidence="5" type="ordered locus">Caka_1348</name>
</gene>
<dbReference type="SUPFAM" id="SSF103473">
    <property type="entry name" value="MFS general substrate transporter"/>
    <property type="match status" value="1"/>
</dbReference>
<dbReference type="Pfam" id="PF07690">
    <property type="entry name" value="MFS_1"/>
    <property type="match status" value="1"/>
</dbReference>
<accession>D5EIW9</accession>
<dbReference type="STRING" id="583355.Caka_1348"/>
<dbReference type="PANTHER" id="PTHR23530:SF1">
    <property type="entry name" value="PERMEASE, MAJOR FACILITATOR SUPERFAMILY-RELATED"/>
    <property type="match status" value="1"/>
</dbReference>
<evidence type="ECO:0000313" key="5">
    <source>
        <dbReference type="EMBL" id="ADE54368.1"/>
    </source>
</evidence>
<dbReference type="eggNOG" id="COG2814">
    <property type="taxonomic scope" value="Bacteria"/>
</dbReference>
<keyword evidence="1 4" id="KW-0812">Transmembrane</keyword>
<evidence type="ECO:0000256" key="2">
    <source>
        <dbReference type="ARBA" id="ARBA00022989"/>
    </source>
</evidence>
<dbReference type="KEGG" id="caa:Caka_1348"/>
<dbReference type="Gene3D" id="1.20.1250.20">
    <property type="entry name" value="MFS general substrate transporter like domains"/>
    <property type="match status" value="1"/>
</dbReference>
<feature type="transmembrane region" description="Helical" evidence="4">
    <location>
        <begin position="309"/>
        <end position="327"/>
    </location>
</feature>
<evidence type="ECO:0000256" key="1">
    <source>
        <dbReference type="ARBA" id="ARBA00022692"/>
    </source>
</evidence>
<feature type="transmembrane region" description="Helical" evidence="4">
    <location>
        <begin position="12"/>
        <end position="36"/>
    </location>
</feature>
<keyword evidence="6" id="KW-1185">Reference proteome</keyword>
<proteinExistence type="predicted"/>
<dbReference type="EMBL" id="CP001998">
    <property type="protein sequence ID" value="ADE54368.1"/>
    <property type="molecule type" value="Genomic_DNA"/>
</dbReference>
<protein>
    <submittedName>
        <fullName evidence="5">Major facilitator superfamily MFS_1</fullName>
    </submittedName>
</protein>
<dbReference type="InterPro" id="IPR053160">
    <property type="entry name" value="MFS_DHA3_Transporter"/>
</dbReference>
<feature type="transmembrane region" description="Helical" evidence="4">
    <location>
        <begin position="240"/>
        <end position="257"/>
    </location>
</feature>
<dbReference type="RefSeq" id="WP_013043090.1">
    <property type="nucleotide sequence ID" value="NC_014008.1"/>
</dbReference>
<feature type="transmembrane region" description="Helical" evidence="4">
    <location>
        <begin position="277"/>
        <end position="297"/>
    </location>
</feature>
<dbReference type="GO" id="GO:0022857">
    <property type="term" value="F:transmembrane transporter activity"/>
    <property type="evidence" value="ECO:0007669"/>
    <property type="project" value="InterPro"/>
</dbReference>
<feature type="transmembrane region" description="Helical" evidence="4">
    <location>
        <begin position="193"/>
        <end position="210"/>
    </location>
</feature>
<reference evidence="5 6" key="1">
    <citation type="journal article" date="2010" name="Stand. Genomic Sci.">
        <title>Complete genome sequence of Coraliomargarita akajimensis type strain (04OKA010-24).</title>
        <authorList>
            <person name="Mavromatis K."/>
            <person name="Abt B."/>
            <person name="Brambilla E."/>
            <person name="Lapidus A."/>
            <person name="Copeland A."/>
            <person name="Deshpande S."/>
            <person name="Nolan M."/>
            <person name="Lucas S."/>
            <person name="Tice H."/>
            <person name="Cheng J.F."/>
            <person name="Han C."/>
            <person name="Detter J.C."/>
            <person name="Woyke T."/>
            <person name="Goodwin L."/>
            <person name="Pitluck S."/>
            <person name="Held B."/>
            <person name="Brettin T."/>
            <person name="Tapia R."/>
            <person name="Ivanova N."/>
            <person name="Mikhailova N."/>
            <person name="Pati A."/>
            <person name="Liolios K."/>
            <person name="Chen A."/>
            <person name="Palaniappan K."/>
            <person name="Land M."/>
            <person name="Hauser L."/>
            <person name="Chang Y.J."/>
            <person name="Jeffries C.D."/>
            <person name="Rohde M."/>
            <person name="Goker M."/>
            <person name="Bristow J."/>
            <person name="Eisen J.A."/>
            <person name="Markowitz V."/>
            <person name="Hugenholtz P."/>
            <person name="Klenk H.P."/>
            <person name="Kyrpides N.C."/>
        </authorList>
    </citation>
    <scope>NUCLEOTIDE SEQUENCE [LARGE SCALE GENOMIC DNA]</scope>
    <source>
        <strain evidence="6">DSM 45221 / IAM 15411 / JCM 23193 / KCTC 12865</strain>
    </source>
</reference>
<feature type="transmembrane region" description="Helical" evidence="4">
    <location>
        <begin position="378"/>
        <end position="397"/>
    </location>
</feature>
<keyword evidence="2 4" id="KW-1133">Transmembrane helix</keyword>
<sequence length="448" mass="50131">MSQHLEQIAARNVRAFIIFRMFFSARFYYPVFALIFLDFGLTLEQFSILNAIWALTIVLCEVPSGALADTIGRRNLLITTGICMVLEMGVLLVAPIGGGTWLFVFFLLNRLISGFAEAAASGSDEALTYDSLKAAGQESRWARVLERAHRDTSFAFFFAMMTGAAVYDPDLANWVCGFFGFETSFVRTDMVKIPIFLTFLSGLVVTAMAFRMHEAVEHAHASVRATLAASWKNTLTAGQWIWRSAFPFGVILGVMALDSVIRQFLTLASEYWKVIDLPIATYGLIGSAMSVVGMVVPRYARKMVEKNTPLYNFEFLCLLVFAGAWGLGLAVPYWGIVPAVLLYAAMHFMYFFVSTYLNREAASEQRATILSFKGLSTNFAYGMVSVLYALLVAQLRLRSEGEEVDLNDSVFIESLQWFPWYFAACIALMLIIFRVRFKAKDLEQSGES</sequence>
<keyword evidence="3 4" id="KW-0472">Membrane</keyword>
<dbReference type="OrthoDB" id="9816124at2"/>
<feature type="transmembrane region" description="Helical" evidence="4">
    <location>
        <begin position="417"/>
        <end position="435"/>
    </location>
</feature>
<feature type="transmembrane region" description="Helical" evidence="4">
    <location>
        <begin position="75"/>
        <end position="108"/>
    </location>
</feature>
<feature type="transmembrane region" description="Helical" evidence="4">
    <location>
        <begin position="48"/>
        <end position="68"/>
    </location>
</feature>
<evidence type="ECO:0000313" key="6">
    <source>
        <dbReference type="Proteomes" id="UP000000925"/>
    </source>
</evidence>
<dbReference type="Proteomes" id="UP000000925">
    <property type="component" value="Chromosome"/>
</dbReference>
<dbReference type="HOGENOM" id="CLU_603733_0_0_0"/>
<name>D5EIW9_CORAD</name>
<dbReference type="PANTHER" id="PTHR23530">
    <property type="entry name" value="TRANSPORT PROTEIN-RELATED"/>
    <property type="match status" value="1"/>
</dbReference>
<evidence type="ECO:0000256" key="3">
    <source>
        <dbReference type="ARBA" id="ARBA00023136"/>
    </source>
</evidence>
<dbReference type="AlphaFoldDB" id="D5EIW9"/>
<dbReference type="InterPro" id="IPR036259">
    <property type="entry name" value="MFS_trans_sf"/>
</dbReference>
<evidence type="ECO:0000256" key="4">
    <source>
        <dbReference type="SAM" id="Phobius"/>
    </source>
</evidence>
<dbReference type="InterPro" id="IPR011701">
    <property type="entry name" value="MFS"/>
</dbReference>